<dbReference type="GO" id="GO:0005085">
    <property type="term" value="F:guanyl-nucleotide exchange factor activity"/>
    <property type="evidence" value="ECO:0007669"/>
    <property type="project" value="InterPro"/>
</dbReference>
<dbReference type="EMBL" id="JABXBU010001863">
    <property type="protein sequence ID" value="KAF8782423.1"/>
    <property type="molecule type" value="Genomic_DNA"/>
</dbReference>
<comment type="similarity">
    <text evidence="1">Belongs to the DENND6 family.</text>
</comment>
<dbReference type="Proteomes" id="UP000807504">
    <property type="component" value="Unassembled WGS sequence"/>
</dbReference>
<evidence type="ECO:0000259" key="3">
    <source>
        <dbReference type="PROSITE" id="PS50211"/>
    </source>
</evidence>
<reference evidence="4" key="1">
    <citation type="journal article" date="2020" name="bioRxiv">
        <title>Chromosome-level reference genome of the European wasp spider Argiope bruennichi: a resource for studies on range expansion and evolutionary adaptation.</title>
        <authorList>
            <person name="Sheffer M.M."/>
            <person name="Hoppe A."/>
            <person name="Krehenwinkel H."/>
            <person name="Uhl G."/>
            <person name="Kuss A.W."/>
            <person name="Jensen L."/>
            <person name="Jensen C."/>
            <person name="Gillespie R.G."/>
            <person name="Hoff K.J."/>
            <person name="Prost S."/>
        </authorList>
    </citation>
    <scope>NUCLEOTIDE SEQUENCE</scope>
</reference>
<feature type="region of interest" description="Disordered" evidence="2">
    <location>
        <begin position="877"/>
        <end position="905"/>
    </location>
</feature>
<name>A0A8T0EVT5_ARGBR</name>
<dbReference type="Pfam" id="PF09794">
    <property type="entry name" value="Avl9"/>
    <property type="match status" value="1"/>
</dbReference>
<dbReference type="InterPro" id="IPR024224">
    <property type="entry name" value="DENND6"/>
</dbReference>
<dbReference type="InterPro" id="IPR037516">
    <property type="entry name" value="Tripartite_DENN"/>
</dbReference>
<gene>
    <name evidence="4" type="ORF">HNY73_012712</name>
</gene>
<dbReference type="GO" id="GO:0055037">
    <property type="term" value="C:recycling endosome"/>
    <property type="evidence" value="ECO:0007669"/>
    <property type="project" value="TreeGrafter"/>
</dbReference>
<dbReference type="PANTHER" id="PTHR13677">
    <property type="entry name" value="LD41638P"/>
    <property type="match status" value="1"/>
</dbReference>
<proteinExistence type="inferred from homology"/>
<comment type="caution">
    <text evidence="4">The sequence shown here is derived from an EMBL/GenBank/DDBJ whole genome shotgun (WGS) entry which is preliminary data.</text>
</comment>
<reference evidence="4" key="2">
    <citation type="submission" date="2020-06" db="EMBL/GenBank/DDBJ databases">
        <authorList>
            <person name="Sheffer M."/>
        </authorList>
    </citation>
    <scope>NUCLEOTIDE SEQUENCE</scope>
</reference>
<evidence type="ECO:0000256" key="2">
    <source>
        <dbReference type="SAM" id="MobiDB-lite"/>
    </source>
</evidence>
<sequence length="1281" mass="146131">METQDSNESNDSSVTEKTLQTLTYHPNVNNVSVLPWDRFSQWVYCICVVTFDLELGQAMEMIYPAHVKLTEKEKSSICYMAFPDSNSGCMGNTQFHFRMRQCPARKPSIPAHEEYNKHCLVPLQIDFSHFFGFVYFRQVKDKTIPRGYFQKSMVLLTKLPLVALFTEVLGRIAPSFFSSGEPSIESACHDIDQWPSPVPGVPLSLPLMGNVLQIHIPSRLDNSNTSPDETFQEKAPITFYEKINIPSNPDIDVFRCFLPILSHIQLLWELVITSEPIIVMASSPDITCDMVQALICMIWPLRYCCDYRPFFTIHDSEFKEYTTKVQAPPPVILGVTNPFFAKTLQHWPHIIRIGDLQNPDGNWSGLYRRFFRSANFAGWYDMRYKEVVRKLQGLHIEAISEANMMAWISDKQEVEIVDLVLRLRKKLLAAESGNLTLSEKTVEKLQSHFFKMDAVIPGIVHMDNIAAGNSIIQPDNAKTRQATRYGVRLFREYCVQHGVETINNLPPREIAAMLKGFYGQARTKDGQRFSVNSLIAIRYAISRYYRSPMVHRKIDIVKDSAFNDANETFRAVLKDLERESRGTACQKELQMVDMDDRRKLRHYFEHAISTPRGLLQKVWYDLMLRVGRRGRESQRLLNRNSFRIAKTADGRQYIYQVDDEEAGIILEIPGDPLCPVKTLKFYLSRLNPACKALFQRPKEHIYDQDTCWYVNSPVGKNMLATMMSTISKCARLSRIYTNVRIRATTYSPADGKGCIPCTDVAELPVREQDTREIKPPEKRPPEIAPKPVQVTQNSHIIKQLNAPIVQACLSVAVSNPLSTVTNTGSFINRVFPIALTTGVPKTELLNGQAINLNKPIEPESPLRNCDFCKKELKEHKEEFQAAAPQGENSEKKLNENNTHTDSSSNPKIQKLLTLCSSANLLIPFPSLCKDFTAPVENEVITNGDTKDESRSSSPQLIVPDEVYPEAILETVDSDPESLDTGVEEPEIEEAEEKLTRDQEVMCQPTMVSCAISCKPILKSQGIQTDFSTYFSDSIFRSDGFFPKYIVNSTCCSKDEEVDDVIEEHSILNGDTYECFDDAQDTNSLWMSVEECDDEEPETPEYISPVNALVKCEETLIPEPLTSVYSQRGRTTKRTTWDEIAQRSKLQTLWGVKVFREWLQSRGSRRDFERLEAIVLAGILEEFYENLTKPDGEEYSVSTMHTIRASISRYLTLPPQSKPFSIIRDREFKRANEAFYRRIRRLQSPRQPAFHYATGRPAVWQPQTVNIPCNSNGIMLVQLGPQ</sequence>
<evidence type="ECO:0000256" key="1">
    <source>
        <dbReference type="ARBA" id="ARBA00007159"/>
    </source>
</evidence>
<dbReference type="Gene3D" id="3.40.50.11500">
    <property type="match status" value="1"/>
</dbReference>
<feature type="domain" description="UDENN" evidence="3">
    <location>
        <begin position="44"/>
        <end position="510"/>
    </location>
</feature>
<evidence type="ECO:0000313" key="5">
    <source>
        <dbReference type="Proteomes" id="UP000807504"/>
    </source>
</evidence>
<protein>
    <submittedName>
        <fullName evidence="4">Protein DENND6B like protein</fullName>
    </submittedName>
</protein>
<dbReference type="PANTHER" id="PTHR13677:SF0">
    <property type="entry name" value="LD41638P"/>
    <property type="match status" value="1"/>
</dbReference>
<organism evidence="4 5">
    <name type="scientific">Argiope bruennichi</name>
    <name type="common">Wasp spider</name>
    <name type="synonym">Aranea bruennichi</name>
    <dbReference type="NCBI Taxonomy" id="94029"/>
    <lineage>
        <taxon>Eukaryota</taxon>
        <taxon>Metazoa</taxon>
        <taxon>Ecdysozoa</taxon>
        <taxon>Arthropoda</taxon>
        <taxon>Chelicerata</taxon>
        <taxon>Arachnida</taxon>
        <taxon>Araneae</taxon>
        <taxon>Araneomorphae</taxon>
        <taxon>Entelegynae</taxon>
        <taxon>Araneoidea</taxon>
        <taxon>Araneidae</taxon>
        <taxon>Argiope</taxon>
    </lineage>
</organism>
<dbReference type="InterPro" id="IPR043153">
    <property type="entry name" value="DENN_C"/>
</dbReference>
<evidence type="ECO:0000313" key="4">
    <source>
        <dbReference type="EMBL" id="KAF8782423.1"/>
    </source>
</evidence>
<feature type="compositionally biased region" description="Polar residues" evidence="2">
    <location>
        <begin position="895"/>
        <end position="905"/>
    </location>
</feature>
<accession>A0A8T0EVT5</accession>
<dbReference type="PROSITE" id="PS50211">
    <property type="entry name" value="DENN"/>
    <property type="match status" value="1"/>
</dbReference>
<dbReference type="InterPro" id="IPR018307">
    <property type="entry name" value="ABL9/DENND6_dom"/>
</dbReference>
<keyword evidence="5" id="KW-1185">Reference proteome</keyword>